<name>B6GDH8_9ACTN</name>
<accession>B6GDH8</accession>
<reference evidence="1 2" key="1">
    <citation type="submission" date="2008-10" db="EMBL/GenBank/DDBJ databases">
        <title>Draft genome sequence of Collinsella stercoris (DSM 13279).</title>
        <authorList>
            <person name="Sudarsanam P."/>
            <person name="Ley R."/>
            <person name="Guruge J."/>
            <person name="Turnbaugh P.J."/>
            <person name="Mahowald M."/>
            <person name="Liep D."/>
            <person name="Gordon J."/>
        </authorList>
    </citation>
    <scope>NUCLEOTIDE SEQUENCE [LARGE SCALE GENOMIC DNA]</scope>
    <source>
        <strain evidence="1 2">DSM 13279</strain>
    </source>
</reference>
<comment type="caution">
    <text evidence="1">The sequence shown here is derived from an EMBL/GenBank/DDBJ whole genome shotgun (WGS) entry which is preliminary data.</text>
</comment>
<dbReference type="OrthoDB" id="3196887at2"/>
<reference evidence="1 2" key="2">
    <citation type="submission" date="2008-10" db="EMBL/GenBank/DDBJ databases">
        <authorList>
            <person name="Fulton L."/>
            <person name="Clifton S."/>
            <person name="Fulton B."/>
            <person name="Xu J."/>
            <person name="Minx P."/>
            <person name="Pepin K.H."/>
            <person name="Johnson M."/>
            <person name="Thiruvilangam P."/>
            <person name="Bhonagiri V."/>
            <person name="Nash W.E."/>
            <person name="Mardis E.R."/>
            <person name="Wilson R.K."/>
        </authorList>
    </citation>
    <scope>NUCLEOTIDE SEQUENCE [LARGE SCALE GENOMIC DNA]</scope>
    <source>
        <strain evidence="1 2">DSM 13279</strain>
    </source>
</reference>
<dbReference type="EMBL" id="ABXJ01000128">
    <property type="protein sequence ID" value="EEA89617.1"/>
    <property type="molecule type" value="Genomic_DNA"/>
</dbReference>
<dbReference type="AlphaFoldDB" id="B6GDH8"/>
<dbReference type="GeneID" id="98002239"/>
<dbReference type="Proteomes" id="UP000003560">
    <property type="component" value="Unassembled WGS sequence"/>
</dbReference>
<evidence type="ECO:0000313" key="2">
    <source>
        <dbReference type="Proteomes" id="UP000003560"/>
    </source>
</evidence>
<proteinExistence type="predicted"/>
<evidence type="ECO:0000313" key="1">
    <source>
        <dbReference type="EMBL" id="EEA89617.1"/>
    </source>
</evidence>
<organism evidence="1 2">
    <name type="scientific">Collinsella stercoris DSM 13279</name>
    <dbReference type="NCBI Taxonomy" id="445975"/>
    <lineage>
        <taxon>Bacteria</taxon>
        <taxon>Bacillati</taxon>
        <taxon>Actinomycetota</taxon>
        <taxon>Coriobacteriia</taxon>
        <taxon>Coriobacteriales</taxon>
        <taxon>Coriobacteriaceae</taxon>
        <taxon>Collinsella</taxon>
    </lineage>
</organism>
<keyword evidence="2" id="KW-1185">Reference proteome</keyword>
<dbReference type="STRING" id="445975.COLSTE_02158"/>
<gene>
    <name evidence="1" type="ORF">COLSTE_02158</name>
</gene>
<protein>
    <submittedName>
        <fullName evidence="1">Uncharacterized protein</fullName>
    </submittedName>
</protein>
<sequence>MLDSIGIPWSNQTFGVASEPAPPYIVLVAGYGESVYADNRAYASWMPYDIALYTKARDYGRERVIRDALDAADCPYTLTVTSIESEKLVEAAFTVNAIE</sequence>
<dbReference type="HOGENOM" id="CLU_171585_0_0_11"/>
<dbReference type="RefSeq" id="WP_006721787.1">
    <property type="nucleotide sequence ID" value="NZ_CP085935.1"/>
</dbReference>